<dbReference type="EMBL" id="FMCR01000007">
    <property type="protein sequence ID" value="SCF38309.1"/>
    <property type="molecule type" value="Genomic_DNA"/>
</dbReference>
<organism evidence="1 2">
    <name type="scientific">Micromonospora saelicesensis</name>
    <dbReference type="NCBI Taxonomy" id="285676"/>
    <lineage>
        <taxon>Bacteria</taxon>
        <taxon>Bacillati</taxon>
        <taxon>Actinomycetota</taxon>
        <taxon>Actinomycetes</taxon>
        <taxon>Micromonosporales</taxon>
        <taxon>Micromonosporaceae</taxon>
        <taxon>Micromonospora</taxon>
    </lineage>
</organism>
<dbReference type="AlphaFoldDB" id="A0A1C4ZZH7"/>
<dbReference type="STRING" id="285676.GA0070561_6054"/>
<sequence length="384" mass="42058">MCQHASVTTGRADFSPKVRRLLAERAGYRCSKPDCRSSTIGPGPSPDDVARIGMACHIYAAAEGGPRGTGGLTFKQRQEVGNGIWLCAHHGRLVDTNQGDGYPAALLHTWGRVHEAYLRAEMRGATISTGLITEITIRKGPAALKARTIELSVLNLVQGHNESGKSVLLELLASATQYGRARSRNWMGDLAAEIRWFDPQPHTLKIKAHDGRLRFDLDARHGAIVTEPYRTVVPRYPDCGRGTILDLAAALSIDVSTFIDILAEVPSRVRGEVQDVEIVGGRPIVHLASLRQPIKSDDSPCTSQALDILLEVAIEMAQIHAEEGPTLLLVDELLDSFHPSRAFRMFELLAKRTTGFQAVVVTHLTLPSEIERDWSNQFLVRASS</sequence>
<gene>
    <name evidence="1" type="ORF">GA0070561_6054</name>
</gene>
<reference evidence="1 2" key="1">
    <citation type="submission" date="2016-06" db="EMBL/GenBank/DDBJ databases">
        <authorList>
            <person name="Kjaerup R.B."/>
            <person name="Dalgaard T.S."/>
            <person name="Juul-Madsen H.R."/>
        </authorList>
    </citation>
    <scope>NUCLEOTIDE SEQUENCE [LARGE SCALE GENOMIC DNA]</scope>
    <source>
        <strain evidence="1 2">DSM 44871</strain>
    </source>
</reference>
<evidence type="ECO:0000313" key="2">
    <source>
        <dbReference type="Proteomes" id="UP000198864"/>
    </source>
</evidence>
<dbReference type="Proteomes" id="UP000198864">
    <property type="component" value="Unassembled WGS sequence"/>
</dbReference>
<accession>A0A1C4ZZH7</accession>
<dbReference type="SUPFAM" id="SSF52540">
    <property type="entry name" value="P-loop containing nucleoside triphosphate hydrolases"/>
    <property type="match status" value="1"/>
</dbReference>
<proteinExistence type="predicted"/>
<name>A0A1C4ZZH7_9ACTN</name>
<evidence type="ECO:0000313" key="1">
    <source>
        <dbReference type="EMBL" id="SCF38309.1"/>
    </source>
</evidence>
<protein>
    <submittedName>
        <fullName evidence="1">Uncharacterized protein</fullName>
    </submittedName>
</protein>
<dbReference type="InterPro" id="IPR027417">
    <property type="entry name" value="P-loop_NTPase"/>
</dbReference>